<comment type="caution">
    <text evidence="11">The sequence shown here is derived from an EMBL/GenBank/DDBJ whole genome shotgun (WGS) entry which is preliminary data.</text>
</comment>
<dbReference type="SMART" id="SM00649">
    <property type="entry name" value="RL11"/>
    <property type="match status" value="1"/>
</dbReference>
<comment type="similarity">
    <text evidence="1 6 7">Belongs to the universal ribosomal protein uL11 family.</text>
</comment>
<evidence type="ECO:0000256" key="7">
    <source>
        <dbReference type="RuleBase" id="RU003978"/>
    </source>
</evidence>
<keyword evidence="2 6" id="KW-0699">rRNA-binding</keyword>
<gene>
    <name evidence="6 11" type="primary">rplK</name>
    <name evidence="11" type="ORF">CGW93_00170</name>
</gene>
<evidence type="ECO:0000256" key="1">
    <source>
        <dbReference type="ARBA" id="ARBA00010537"/>
    </source>
</evidence>
<dbReference type="InterPro" id="IPR020783">
    <property type="entry name" value="Ribosomal_uL11_C"/>
</dbReference>
<feature type="domain" description="Large ribosomal subunit protein uL11 N-terminal" evidence="10">
    <location>
        <begin position="11"/>
        <end position="68"/>
    </location>
</feature>
<dbReference type="Gene3D" id="1.10.10.250">
    <property type="entry name" value="Ribosomal protein L11, C-terminal domain"/>
    <property type="match status" value="1"/>
</dbReference>
<dbReference type="AlphaFoldDB" id="A0A257LVB2"/>
<evidence type="ECO:0000256" key="3">
    <source>
        <dbReference type="ARBA" id="ARBA00022884"/>
    </source>
</evidence>
<keyword evidence="5 6" id="KW-0687">Ribonucleoprotein</keyword>
<dbReference type="PANTHER" id="PTHR11661">
    <property type="entry name" value="60S RIBOSOMAL PROTEIN L12"/>
    <property type="match status" value="1"/>
</dbReference>
<dbReference type="InterPro" id="IPR006519">
    <property type="entry name" value="Ribosomal_uL11_bac-typ"/>
</dbReference>
<dbReference type="InterPro" id="IPR000911">
    <property type="entry name" value="Ribosomal_uL11"/>
</dbReference>
<evidence type="ECO:0000259" key="10">
    <source>
        <dbReference type="Pfam" id="PF03946"/>
    </source>
</evidence>
<dbReference type="Gene3D" id="3.30.1550.10">
    <property type="entry name" value="Ribosomal protein L11/L12, N-terminal domain"/>
    <property type="match status" value="1"/>
</dbReference>
<dbReference type="Proteomes" id="UP000216312">
    <property type="component" value="Unassembled WGS sequence"/>
</dbReference>
<dbReference type="InterPro" id="IPR036796">
    <property type="entry name" value="Ribosomal_uL11_N_sf"/>
</dbReference>
<evidence type="ECO:0000256" key="4">
    <source>
        <dbReference type="ARBA" id="ARBA00022980"/>
    </source>
</evidence>
<evidence type="ECO:0000256" key="5">
    <source>
        <dbReference type="ARBA" id="ARBA00023274"/>
    </source>
</evidence>
<comment type="function">
    <text evidence="6 8">Forms part of the ribosomal stalk which helps the ribosome interact with GTP-bound translation factors.</text>
</comment>
<evidence type="ECO:0000313" key="11">
    <source>
        <dbReference type="EMBL" id="OYV03618.1"/>
    </source>
</evidence>
<dbReference type="InterPro" id="IPR020785">
    <property type="entry name" value="Ribosomal_uL11_CS"/>
</dbReference>
<dbReference type="SUPFAM" id="SSF46906">
    <property type="entry name" value="Ribosomal protein L11, C-terminal domain"/>
    <property type="match status" value="1"/>
</dbReference>
<sequence length="144" mass="15942">MARRKKVVTKVKLYLKAGEATPGPPVGTTLGTYGINLGKFVQEYNAKTRDQAGNIIPVIITIYEDKSFELEFRKPPTSFLLKKAANIVKGAAQPGRETVAKIPYEKVVEIAKYKLDELNTDDLDKAVKIVMGTARSMGIEVEER</sequence>
<evidence type="ECO:0000313" key="12">
    <source>
        <dbReference type="Proteomes" id="UP000216312"/>
    </source>
</evidence>
<dbReference type="GO" id="GO:0070180">
    <property type="term" value="F:large ribosomal subunit rRNA binding"/>
    <property type="evidence" value="ECO:0007669"/>
    <property type="project" value="UniProtKB-UniRule"/>
</dbReference>
<dbReference type="InterPro" id="IPR020784">
    <property type="entry name" value="Ribosomal_uL11_N"/>
</dbReference>
<dbReference type="GO" id="GO:0022625">
    <property type="term" value="C:cytosolic large ribosomal subunit"/>
    <property type="evidence" value="ECO:0007669"/>
    <property type="project" value="TreeGrafter"/>
</dbReference>
<accession>A0A257LVB2</accession>
<dbReference type="NCBIfam" id="TIGR01632">
    <property type="entry name" value="L11_bact"/>
    <property type="match status" value="1"/>
</dbReference>
<name>A0A257LVB2_UNCW3</name>
<dbReference type="SUPFAM" id="SSF54747">
    <property type="entry name" value="Ribosomal L11/L12e N-terminal domain"/>
    <property type="match status" value="1"/>
</dbReference>
<keyword evidence="6 8" id="KW-0488">Methylation</keyword>
<dbReference type="CDD" id="cd00349">
    <property type="entry name" value="Ribosomal_L11"/>
    <property type="match status" value="1"/>
</dbReference>
<reference evidence="12" key="1">
    <citation type="submission" date="2017-07" db="EMBL/GenBank/DDBJ databases">
        <title>Novel pathways for hydrocarbon cycling and metabolic interdependencies in hydrothermal sediment communities.</title>
        <authorList>
            <person name="Dombrowski N."/>
            <person name="Seitz K."/>
            <person name="Teske A."/>
            <person name="Baker B."/>
        </authorList>
    </citation>
    <scope>NUCLEOTIDE SEQUENCE [LARGE SCALE GENOMIC DNA]</scope>
</reference>
<dbReference type="FunFam" id="3.30.1550.10:FF:000005">
    <property type="entry name" value="50S ribosomal protein L11"/>
    <property type="match status" value="1"/>
</dbReference>
<comment type="PTM">
    <text evidence="6 8">One or more lysine residues are methylated.</text>
</comment>
<dbReference type="HAMAP" id="MF_00736">
    <property type="entry name" value="Ribosomal_uL11"/>
    <property type="match status" value="1"/>
</dbReference>
<protein>
    <recommendedName>
        <fullName evidence="6">Large ribosomal subunit protein uL11</fullName>
    </recommendedName>
</protein>
<proteinExistence type="inferred from homology"/>
<keyword evidence="4 6" id="KW-0689">Ribosomal protein</keyword>
<dbReference type="PANTHER" id="PTHR11661:SF1">
    <property type="entry name" value="LARGE RIBOSOMAL SUBUNIT PROTEIN UL11M"/>
    <property type="match status" value="1"/>
</dbReference>
<dbReference type="InterPro" id="IPR036769">
    <property type="entry name" value="Ribosomal_uL11_C_sf"/>
</dbReference>
<dbReference type="GO" id="GO:0006412">
    <property type="term" value="P:translation"/>
    <property type="evidence" value="ECO:0007669"/>
    <property type="project" value="UniProtKB-UniRule"/>
</dbReference>
<keyword evidence="3 6" id="KW-0694">RNA-binding</keyword>
<evidence type="ECO:0000259" key="9">
    <source>
        <dbReference type="Pfam" id="PF00298"/>
    </source>
</evidence>
<organism evidence="11 12">
    <name type="scientific">candidate division WOR-3 bacterium 4484_18</name>
    <dbReference type="NCBI Taxonomy" id="2020626"/>
    <lineage>
        <taxon>Bacteria</taxon>
        <taxon>Bacteria division WOR-3</taxon>
    </lineage>
</organism>
<evidence type="ECO:0000256" key="6">
    <source>
        <dbReference type="HAMAP-Rule" id="MF_00736"/>
    </source>
</evidence>
<evidence type="ECO:0000256" key="8">
    <source>
        <dbReference type="RuleBase" id="RU003979"/>
    </source>
</evidence>
<dbReference type="EMBL" id="NMUJ01000001">
    <property type="protein sequence ID" value="OYV03618.1"/>
    <property type="molecule type" value="Genomic_DNA"/>
</dbReference>
<comment type="subunit">
    <text evidence="6">Part of the ribosomal stalk of the 50S ribosomal subunit. Interacts with L10 and the large rRNA to form the base of the stalk. L10 forms an elongated spine to which L12 dimers bind in a sequential fashion forming a multimeric L10(L12)X complex.</text>
</comment>
<dbReference type="Pfam" id="PF03946">
    <property type="entry name" value="Ribosomal_L11_N"/>
    <property type="match status" value="1"/>
</dbReference>
<feature type="domain" description="Large ribosomal subunit protein uL11 C-terminal" evidence="9">
    <location>
        <begin position="74"/>
        <end position="141"/>
    </location>
</feature>
<dbReference type="PROSITE" id="PS00359">
    <property type="entry name" value="RIBOSOMAL_L11"/>
    <property type="match status" value="1"/>
</dbReference>
<dbReference type="Pfam" id="PF00298">
    <property type="entry name" value="Ribosomal_L11"/>
    <property type="match status" value="1"/>
</dbReference>
<dbReference type="GO" id="GO:0003735">
    <property type="term" value="F:structural constituent of ribosome"/>
    <property type="evidence" value="ECO:0007669"/>
    <property type="project" value="InterPro"/>
</dbReference>
<evidence type="ECO:0000256" key="2">
    <source>
        <dbReference type="ARBA" id="ARBA00022730"/>
    </source>
</evidence>